<evidence type="ECO:0008006" key="4">
    <source>
        <dbReference type="Google" id="ProtNLM"/>
    </source>
</evidence>
<evidence type="ECO:0000313" key="3">
    <source>
        <dbReference type="Proteomes" id="UP000597338"/>
    </source>
</evidence>
<proteinExistence type="predicted"/>
<dbReference type="Proteomes" id="UP000597338">
    <property type="component" value="Unassembled WGS sequence"/>
</dbReference>
<reference evidence="3" key="1">
    <citation type="journal article" date="2019" name="Int. J. Syst. Evol. Microbiol.">
        <title>The Global Catalogue of Microorganisms (GCM) 10K type strain sequencing project: providing services to taxonomists for standard genome sequencing and annotation.</title>
        <authorList>
            <consortium name="The Broad Institute Genomics Platform"/>
            <consortium name="The Broad Institute Genome Sequencing Center for Infectious Disease"/>
            <person name="Wu L."/>
            <person name="Ma J."/>
        </authorList>
    </citation>
    <scope>NUCLEOTIDE SEQUENCE [LARGE SCALE GENOMIC DNA]</scope>
    <source>
        <strain evidence="3">CGMCC 1.15342</strain>
    </source>
</reference>
<keyword evidence="1" id="KW-0175">Coiled coil</keyword>
<accession>A0ABQ1N0Z5</accession>
<name>A0ABQ1N0Z5_9SPHI</name>
<feature type="coiled-coil region" evidence="1">
    <location>
        <begin position="6"/>
        <end position="33"/>
    </location>
</feature>
<dbReference type="RefSeq" id="WP_229717718.1">
    <property type="nucleotide sequence ID" value="NZ_BMIK01000025.1"/>
</dbReference>
<organism evidence="2 3">
    <name type="scientific">Parapedobacter defluvii</name>
    <dbReference type="NCBI Taxonomy" id="2045106"/>
    <lineage>
        <taxon>Bacteria</taxon>
        <taxon>Pseudomonadati</taxon>
        <taxon>Bacteroidota</taxon>
        <taxon>Sphingobacteriia</taxon>
        <taxon>Sphingobacteriales</taxon>
        <taxon>Sphingobacteriaceae</taxon>
        <taxon>Parapedobacter</taxon>
    </lineage>
</organism>
<keyword evidence="3" id="KW-1185">Reference proteome</keyword>
<sequence length="159" mass="18220">METMRKESKIRNLDDLRLEIARLKTLAKEQEDYLSDQYRLFNDKVSAPVRFIKSLISWVPGADIAKNLFAKGKKDEDWLSKALRIGLPIVLNRFFLRRAGFLKRALVTLLSQQAAGALNKDRISSLISKVAEFVRPAKRGRRVVRKAVDYGIPPDSETY</sequence>
<evidence type="ECO:0000313" key="2">
    <source>
        <dbReference type="EMBL" id="GGC46833.1"/>
    </source>
</evidence>
<evidence type="ECO:0000256" key="1">
    <source>
        <dbReference type="SAM" id="Coils"/>
    </source>
</evidence>
<protein>
    <recommendedName>
        <fullName evidence="4">Transposase</fullName>
    </recommendedName>
</protein>
<dbReference type="EMBL" id="BMIK01000025">
    <property type="protein sequence ID" value="GGC46833.1"/>
    <property type="molecule type" value="Genomic_DNA"/>
</dbReference>
<gene>
    <name evidence="2" type="ORF">GCM10011386_43770</name>
</gene>
<comment type="caution">
    <text evidence="2">The sequence shown here is derived from an EMBL/GenBank/DDBJ whole genome shotgun (WGS) entry which is preliminary data.</text>
</comment>